<feature type="compositionally biased region" description="Low complexity" evidence="1">
    <location>
        <begin position="36"/>
        <end position="57"/>
    </location>
</feature>
<keyword evidence="2" id="KW-0732">Signal</keyword>
<keyword evidence="3" id="KW-0614">Plasmid</keyword>
<dbReference type="AlphaFoldDB" id="A0A3Q9MPP7"/>
<proteinExistence type="predicted"/>
<evidence type="ECO:0000256" key="1">
    <source>
        <dbReference type="SAM" id="MobiDB-lite"/>
    </source>
</evidence>
<feature type="region of interest" description="Disordered" evidence="1">
    <location>
        <begin position="31"/>
        <end position="92"/>
    </location>
</feature>
<organism evidence="3">
    <name type="scientific">Salmonella enterica subsp. enterica serovar Karamoja</name>
    <dbReference type="NCBI Taxonomy" id="2500153"/>
    <lineage>
        <taxon>Bacteria</taxon>
        <taxon>Pseudomonadati</taxon>
        <taxon>Pseudomonadota</taxon>
        <taxon>Gammaproteobacteria</taxon>
        <taxon>Enterobacterales</taxon>
        <taxon>Enterobacteriaceae</taxon>
        <taxon>Salmonella</taxon>
    </lineage>
</organism>
<dbReference type="EMBL" id="CP034699">
    <property type="protein sequence ID" value="AZT44366.1"/>
    <property type="molecule type" value="Genomic_DNA"/>
</dbReference>
<evidence type="ECO:0000256" key="2">
    <source>
        <dbReference type="SAM" id="SignalP"/>
    </source>
</evidence>
<evidence type="ECO:0000313" key="4">
    <source>
        <dbReference type="EMBL" id="AZT44366.1"/>
    </source>
</evidence>
<sequence length="351" mass="37225">MKKIHTLSAVALLLSASGYPAFAAAPVTSLPPAPVPATSASAAPAGQTPLVSAQTAPPVQPPTAPPAASGDITAPLRNTTPDSSAVPLPDTSPEAYATEQVAPLNRQQIEDMASAYDQVKRGRAYQPVSVVPRISSQTVNLSPGSSLPLLRTSISQGSTITFIDNTGAPWKQAAPPFNANEAGFYVAYIPDSNVITVQARRQYDSGSITVYLKGLTVPVVINVNSGEPDVMDKAQVIDSRLDLRLPRRGPDAKPIVEGDNKIGLYDDELQAFLDGTPPADAKRLTTTGNVPDTEVWSKGDDMYIRTRSEIRDGFERTLSSGDGTLLYRLPVTPYVTFSVMGKNVPLTISLE</sequence>
<protein>
    <submittedName>
        <fullName evidence="3">Conjugal transfer protein TraN</fullName>
    </submittedName>
</protein>
<geneLocation type="plasmid" evidence="4">
    <name>pRSE40</name>
</geneLocation>
<dbReference type="EMBL" id="CP034710">
    <property type="protein sequence ID" value="AZT39731.1"/>
    <property type="molecule type" value="Genomic_DNA"/>
</dbReference>
<reference evidence="3" key="1">
    <citation type="submission" date="2018-12" db="EMBL/GenBank/DDBJ databases">
        <title>Complete genome sequences of twenty non-typhoidal Salmonella isolates from Rwanda.</title>
        <authorList>
            <person name="Byukusenge M."/>
            <person name="Li L."/>
            <person name="Subhashinie K."/>
            <person name="Nzayirambaho M."/>
            <person name="Kuchipudi S.V."/>
            <person name="Jayarao B.M."/>
        </authorList>
    </citation>
    <scope>NUCLEOTIDE SEQUENCE</scope>
    <source>
        <strain evidence="3">RSE21</strain>
        <strain evidence="4">RSE40</strain>
        <plasmid evidence="3">pRSE21</plasmid>
        <plasmid evidence="4">pRSE40</plasmid>
    </source>
</reference>
<geneLocation type="plasmid" evidence="3">
    <name>pRSE21</name>
</geneLocation>
<dbReference type="RefSeq" id="WP_168445607.1">
    <property type="nucleotide sequence ID" value="NZ_CP034699.1"/>
</dbReference>
<dbReference type="Pfam" id="PF12293">
    <property type="entry name" value="T4BSS_DotH_IcmK"/>
    <property type="match status" value="1"/>
</dbReference>
<feature type="signal peptide" evidence="2">
    <location>
        <begin position="1"/>
        <end position="23"/>
    </location>
</feature>
<evidence type="ECO:0000313" key="3">
    <source>
        <dbReference type="EMBL" id="AZT39731.1"/>
    </source>
</evidence>
<feature type="chain" id="PRO_5036342731" evidence="2">
    <location>
        <begin position="24"/>
        <end position="351"/>
    </location>
</feature>
<gene>
    <name evidence="4" type="ORF">EL007_24205</name>
    <name evidence="3" type="ORF">ELZ88_24755</name>
</gene>
<accession>A0A3Q9MPP7</accession>
<dbReference type="InterPro" id="IPR022073">
    <property type="entry name" value="T4BSS_DotH_IcmK"/>
</dbReference>
<name>A0A3Q9MPP7_SALET</name>